<keyword evidence="4 12" id="KW-0328">Glycosyltransferase</keyword>
<dbReference type="EC" id="2.4.1.-" evidence="12"/>
<evidence type="ECO:0000256" key="6">
    <source>
        <dbReference type="ARBA" id="ARBA00022692"/>
    </source>
</evidence>
<keyword evidence="5" id="KW-0808">Transferase</keyword>
<name>A0AAW1N780_POPJA</name>
<protein>
    <recommendedName>
        <fullName evidence="12">Mannosyltransferase</fullName>
        <ecNumber evidence="12">2.4.1.-</ecNumber>
    </recommendedName>
</protein>
<dbReference type="Pfam" id="PF03901">
    <property type="entry name" value="Glyco_transf_22"/>
    <property type="match status" value="1"/>
</dbReference>
<comment type="catalytic activity">
    <reaction evidence="11">
        <text>an alpha-D-Man-(1-&gt;2)-alpha-D-Man-(1-&gt;2)-alpha-D-Man-(1-&gt;3)-[alpha-D-Man-(1-&gt;2)-alpha-D-Man-(1-&gt;3)-alpha-D-Man-(1-&gt;6)]-beta-D-Man-(1-&gt;4)-beta-D-GlcNAc-(1-&gt;4)-alpha-D-GlcNAc-diphospho-di-trans,poly-cis-dolichol + a di-trans,poly-cis-dolichyl beta-D-mannosyl phosphate = an alpha-D-Man-(1-&gt;2)-alpha-D-Man-(1-&gt;2)-alpha-D-Man-(1-&gt;3)-[alpha-D-Man-(1-&gt;2)-alpha-D-Man-(1-&gt;3)-[alpha-D-Man-(1-&gt;6)]-alpha-D-Man-(1-&gt;6)]-beta-D-Man-(1-&gt;4)-beta-D-GlcNAc-(1-&gt;4)-alpha-D-GlcNAc-diphospho-di-trans,poly-cis-dolichol + a di-trans,poly-cis-dolichyl phosphate + H(+)</text>
        <dbReference type="Rhea" id="RHEA:29535"/>
        <dbReference type="Rhea" id="RHEA-COMP:19498"/>
        <dbReference type="Rhea" id="RHEA-COMP:19501"/>
        <dbReference type="Rhea" id="RHEA-COMP:19518"/>
        <dbReference type="Rhea" id="RHEA-COMP:19519"/>
        <dbReference type="ChEBI" id="CHEBI:15378"/>
        <dbReference type="ChEBI" id="CHEBI:57683"/>
        <dbReference type="ChEBI" id="CHEBI:58211"/>
        <dbReference type="ChEBI" id="CHEBI:132517"/>
        <dbReference type="ChEBI" id="CHEBI:132519"/>
        <dbReference type="EC" id="2.4.1.260"/>
    </reaction>
    <physiologicalReaction direction="left-to-right" evidence="11">
        <dbReference type="Rhea" id="RHEA:29536"/>
    </physiologicalReaction>
</comment>
<evidence type="ECO:0000256" key="9">
    <source>
        <dbReference type="ARBA" id="ARBA00023136"/>
    </source>
</evidence>
<feature type="compositionally biased region" description="Polar residues" evidence="13">
    <location>
        <begin position="546"/>
        <end position="559"/>
    </location>
</feature>
<keyword evidence="15" id="KW-1185">Reference proteome</keyword>
<evidence type="ECO:0000256" key="7">
    <source>
        <dbReference type="ARBA" id="ARBA00022824"/>
    </source>
</evidence>
<feature type="region of interest" description="Disordered" evidence="13">
    <location>
        <begin position="546"/>
        <end position="585"/>
    </location>
</feature>
<comment type="function">
    <text evidence="10">Mannosyltransferase that operates in the biosynthetic pathway of dolichol-linked oligosaccharides, the glycan precursors employed in protein asparagine (N)-glycosylation. The assembly of dolichol-linked oligosaccharides begins on the cytosolic side of the endoplasmic reticulum membrane and finishes in its lumen. The sequential addition of sugars to dolichol pyrophosphate produces dolichol-linked oligosaccharides containing fourteen sugars, including two GlcNAcs, nine mannoses and three glucoses. Once assembled, the oligosaccharide is transferred from the lipid to nascent proteins by oligosaccharyltransferases. In the lumen of the endoplasmic reticulum, adds the eighth mannose residue in an alpha-1,6 linkage onto Man(7)GlcNAc(2)-PP-dolichol to produce Man(8)GlcNAc(2)-PP-dolichol.</text>
</comment>
<keyword evidence="9 12" id="KW-0472">Membrane</keyword>
<proteinExistence type="inferred from homology"/>
<evidence type="ECO:0000256" key="11">
    <source>
        <dbReference type="ARBA" id="ARBA00048899"/>
    </source>
</evidence>
<comment type="pathway">
    <text evidence="2">Protein modification; protein glycosylation.</text>
</comment>
<reference evidence="14 15" key="1">
    <citation type="journal article" date="2024" name="BMC Genomics">
        <title>De novo assembly and annotation of Popillia japonica's genome with initial clues to its potential as an invasive pest.</title>
        <authorList>
            <person name="Cucini C."/>
            <person name="Boschi S."/>
            <person name="Funari R."/>
            <person name="Cardaioli E."/>
            <person name="Iannotti N."/>
            <person name="Marturano G."/>
            <person name="Paoli F."/>
            <person name="Bruttini M."/>
            <person name="Carapelli A."/>
            <person name="Frati F."/>
            <person name="Nardi F."/>
        </authorList>
    </citation>
    <scope>NUCLEOTIDE SEQUENCE [LARGE SCALE GENOMIC DNA]</scope>
    <source>
        <strain evidence="14">DMR45628</strain>
    </source>
</reference>
<sequence length="829" mass="96600">MLLVASAHLVFCPFTKVEESFNLQAIHDLLYVRENLSQYDHLEFPGVVPRTFMGATSIALVSSPIVWTFQYFDISKFWAQYIVRAALAGTVIFSFSRFSKTLEEIFGPRWIQWFFAITVTQSHFMFYLSRTLPNTFALPLVLFALRAWLKGHHVQFLLCSGAATLIFRFELILFFGAMLLYDICYKRISFLEMIKIAIPAAGIIIGLSAFHDSIFWRRPLWPEWELLLFNIVENKSSNYGTSPFLWYFYSAIPRAMGASVFLIPLGLYMDERVRKIFIPAIGFVFLYSFLPHKELRFIIYTLPFLNIVAATACHRIWENRYKTPLYHLLSLGIVAHLVVNFLFTVFLLYISTTNYPGGVAITRLHRLGQNETNVHVHIDNLACQTGVTRFMQIRPTWIYNKTEHMVHGSREMYEQFTHLIVEAKSKFSPNLKPYRDTHEIMDFIEAFHQISFDYFTIPPVKIKTKPVLYLLKRKENYKHVIPDLSINEEDTLEVETEENDTSESITVSNADVTKVSRKLNLETLRRELHESYEDSGDIINDQVGASTKESLTPQVMDNEQNSEKRTRNERHEKMEVQSKEKRSIKDSIKKIKEQDIRRGKNGLKRTVASVEKGRVREKIKNIINQFKDENLARSSEEKPKGTKDKIKEIIENEKRKLLEQEELMNLQNQILTIIETNPNIINKNSIKDKIDNLFSKELPIVNSKETVTKTKLNKPIERRKLVKGDMQSTENVLVENSYEEIEYKENDEVEDDSVHDENALDFYEELNPNEDADYAGAIDSFDYDEVRKYTPLEAEFQAASEHLENIMMMIEDIVSTMEVEEETYDDEDD</sequence>
<evidence type="ECO:0000256" key="8">
    <source>
        <dbReference type="ARBA" id="ARBA00022989"/>
    </source>
</evidence>
<feature type="transmembrane region" description="Helical" evidence="12">
    <location>
        <begin position="193"/>
        <end position="211"/>
    </location>
</feature>
<feature type="transmembrane region" description="Helical" evidence="12">
    <location>
        <begin position="155"/>
        <end position="181"/>
    </location>
</feature>
<dbReference type="GO" id="GO:0006487">
    <property type="term" value="P:protein N-linked glycosylation"/>
    <property type="evidence" value="ECO:0007669"/>
    <property type="project" value="TreeGrafter"/>
</dbReference>
<evidence type="ECO:0000313" key="14">
    <source>
        <dbReference type="EMBL" id="KAK9753540.1"/>
    </source>
</evidence>
<dbReference type="InterPro" id="IPR005599">
    <property type="entry name" value="GPI_mannosylTrfase"/>
</dbReference>
<evidence type="ECO:0000256" key="12">
    <source>
        <dbReference type="RuleBase" id="RU363075"/>
    </source>
</evidence>
<evidence type="ECO:0000256" key="3">
    <source>
        <dbReference type="ARBA" id="ARBA00007063"/>
    </source>
</evidence>
<feature type="transmembrane region" description="Helical" evidence="12">
    <location>
        <begin position="329"/>
        <end position="350"/>
    </location>
</feature>
<dbReference type="PANTHER" id="PTHR22760">
    <property type="entry name" value="GLYCOSYLTRANSFERASE"/>
    <property type="match status" value="1"/>
</dbReference>
<evidence type="ECO:0000256" key="10">
    <source>
        <dbReference type="ARBA" id="ARBA00044721"/>
    </source>
</evidence>
<organism evidence="14 15">
    <name type="scientific">Popillia japonica</name>
    <name type="common">Japanese beetle</name>
    <dbReference type="NCBI Taxonomy" id="7064"/>
    <lineage>
        <taxon>Eukaryota</taxon>
        <taxon>Metazoa</taxon>
        <taxon>Ecdysozoa</taxon>
        <taxon>Arthropoda</taxon>
        <taxon>Hexapoda</taxon>
        <taxon>Insecta</taxon>
        <taxon>Pterygota</taxon>
        <taxon>Neoptera</taxon>
        <taxon>Endopterygota</taxon>
        <taxon>Coleoptera</taxon>
        <taxon>Polyphaga</taxon>
        <taxon>Scarabaeiformia</taxon>
        <taxon>Scarabaeidae</taxon>
        <taxon>Rutelinae</taxon>
        <taxon>Popillia</taxon>
    </lineage>
</organism>
<feature type="transmembrane region" description="Helical" evidence="12">
    <location>
        <begin position="246"/>
        <end position="269"/>
    </location>
</feature>
<gene>
    <name evidence="14" type="ORF">QE152_g2052</name>
</gene>
<evidence type="ECO:0000256" key="13">
    <source>
        <dbReference type="SAM" id="MobiDB-lite"/>
    </source>
</evidence>
<evidence type="ECO:0000256" key="4">
    <source>
        <dbReference type="ARBA" id="ARBA00022676"/>
    </source>
</evidence>
<dbReference type="PANTHER" id="PTHR22760:SF1">
    <property type="entry name" value="DOL-P-MAN:MAN(7)GLCNAC(2)-PP-DOL ALPHA-1,6-MANNOSYLTRANSFERASE"/>
    <property type="match status" value="1"/>
</dbReference>
<dbReference type="AlphaFoldDB" id="A0AAW1N780"/>
<feature type="compositionally biased region" description="Basic and acidic residues" evidence="13">
    <location>
        <begin position="561"/>
        <end position="585"/>
    </location>
</feature>
<keyword evidence="7 12" id="KW-0256">Endoplasmic reticulum</keyword>
<evidence type="ECO:0000256" key="2">
    <source>
        <dbReference type="ARBA" id="ARBA00004922"/>
    </source>
</evidence>
<feature type="transmembrane region" description="Helical" evidence="12">
    <location>
        <begin position="51"/>
        <end position="69"/>
    </location>
</feature>
<accession>A0AAW1N780</accession>
<dbReference type="Proteomes" id="UP001458880">
    <property type="component" value="Unassembled WGS sequence"/>
</dbReference>
<feature type="transmembrane region" description="Helical" evidence="12">
    <location>
        <begin position="276"/>
        <end position="291"/>
    </location>
</feature>
<keyword evidence="6 12" id="KW-0812">Transmembrane</keyword>
<evidence type="ECO:0000256" key="5">
    <source>
        <dbReference type="ARBA" id="ARBA00022679"/>
    </source>
</evidence>
<dbReference type="GO" id="GO:0052917">
    <property type="term" value="F:dol-P-Man:Man(7)GlcNAc(2)-PP-Dol alpha-1,6-mannosyltransferase activity"/>
    <property type="evidence" value="ECO:0007669"/>
    <property type="project" value="UniProtKB-EC"/>
</dbReference>
<comment type="subcellular location">
    <subcellularLocation>
        <location evidence="1 12">Endoplasmic reticulum membrane</location>
        <topology evidence="1 12">Multi-pass membrane protein</topology>
    </subcellularLocation>
</comment>
<dbReference type="EMBL" id="JASPKY010000013">
    <property type="protein sequence ID" value="KAK9753540.1"/>
    <property type="molecule type" value="Genomic_DNA"/>
</dbReference>
<comment type="caution">
    <text evidence="14">The sequence shown here is derived from an EMBL/GenBank/DDBJ whole genome shotgun (WGS) entry which is preliminary data.</text>
</comment>
<feature type="transmembrane region" description="Helical" evidence="12">
    <location>
        <begin position="132"/>
        <end position="149"/>
    </location>
</feature>
<dbReference type="GO" id="GO:0005789">
    <property type="term" value="C:endoplasmic reticulum membrane"/>
    <property type="evidence" value="ECO:0007669"/>
    <property type="project" value="UniProtKB-SubCell"/>
</dbReference>
<keyword evidence="8 12" id="KW-1133">Transmembrane helix</keyword>
<evidence type="ECO:0000313" key="15">
    <source>
        <dbReference type="Proteomes" id="UP001458880"/>
    </source>
</evidence>
<comment type="similarity">
    <text evidence="3 12">Belongs to the glycosyltransferase 22 family.</text>
</comment>
<feature type="transmembrane region" description="Helical" evidence="12">
    <location>
        <begin position="297"/>
        <end position="317"/>
    </location>
</feature>
<evidence type="ECO:0000256" key="1">
    <source>
        <dbReference type="ARBA" id="ARBA00004477"/>
    </source>
</evidence>